<protein>
    <submittedName>
        <fullName evidence="6">Protein FAR1-RELATED SEQUENCE 5-like</fullName>
    </submittedName>
</protein>
<dbReference type="AlphaFoldDB" id="A0A6P4DH49"/>
<evidence type="ECO:0000313" key="6">
    <source>
        <dbReference type="RefSeq" id="XP_015964554.1"/>
    </source>
</evidence>
<reference evidence="5" key="1">
    <citation type="journal article" date="2016" name="Nat. Genet.">
        <title>The genome sequences of Arachis duranensis and Arachis ipaensis, the diploid ancestors of cultivated peanut.</title>
        <authorList>
            <person name="Bertioli D.J."/>
            <person name="Cannon S.B."/>
            <person name="Froenicke L."/>
            <person name="Huang G."/>
            <person name="Farmer A.D."/>
            <person name="Cannon E.K."/>
            <person name="Liu X."/>
            <person name="Gao D."/>
            <person name="Clevenger J."/>
            <person name="Dash S."/>
            <person name="Ren L."/>
            <person name="Moretzsohn M.C."/>
            <person name="Shirasawa K."/>
            <person name="Huang W."/>
            <person name="Vidigal B."/>
            <person name="Abernathy B."/>
            <person name="Chu Y."/>
            <person name="Niederhuth C.E."/>
            <person name="Umale P."/>
            <person name="Araujo A.C."/>
            <person name="Kozik A."/>
            <person name="Kim K.D."/>
            <person name="Burow M.D."/>
            <person name="Varshney R.K."/>
            <person name="Wang X."/>
            <person name="Zhang X."/>
            <person name="Barkley N."/>
            <person name="Guimaraes P.M."/>
            <person name="Isobe S."/>
            <person name="Guo B."/>
            <person name="Liao B."/>
            <person name="Stalker H.T."/>
            <person name="Schmitz R.J."/>
            <person name="Scheffler B.E."/>
            <person name="Leal-Bertioli S.C."/>
            <person name="Xun X."/>
            <person name="Jackson S.A."/>
            <person name="Michelmore R."/>
            <person name="Ozias-Akins P."/>
        </authorList>
    </citation>
    <scope>NUCLEOTIDE SEQUENCE [LARGE SCALE GENOMIC DNA]</scope>
    <source>
        <strain evidence="5">cv. V14167</strain>
    </source>
</reference>
<dbReference type="Pfam" id="PF03101">
    <property type="entry name" value="FAR1"/>
    <property type="match status" value="1"/>
</dbReference>
<dbReference type="InterPro" id="IPR007527">
    <property type="entry name" value="Znf_SWIM"/>
</dbReference>
<feature type="domain" description="CCHC-type" evidence="3">
    <location>
        <begin position="734"/>
        <end position="747"/>
    </location>
</feature>
<evidence type="ECO:0000256" key="2">
    <source>
        <dbReference type="SAM" id="MobiDB-lite"/>
    </source>
</evidence>
<dbReference type="PROSITE" id="PS50966">
    <property type="entry name" value="ZF_SWIM"/>
    <property type="match status" value="1"/>
</dbReference>
<evidence type="ECO:0000259" key="4">
    <source>
        <dbReference type="PROSITE" id="PS50966"/>
    </source>
</evidence>
<dbReference type="PROSITE" id="PS50158">
    <property type="entry name" value="ZF_CCHC"/>
    <property type="match status" value="1"/>
</dbReference>
<feature type="compositionally biased region" description="Polar residues" evidence="2">
    <location>
        <begin position="1"/>
        <end position="15"/>
    </location>
</feature>
<name>A0A6P4DH49_ARADU</name>
<keyword evidence="1" id="KW-0862">Zinc</keyword>
<dbReference type="InterPro" id="IPR004330">
    <property type="entry name" value="FAR1_DNA_bnd_dom"/>
</dbReference>
<evidence type="ECO:0000259" key="3">
    <source>
        <dbReference type="PROSITE" id="PS50158"/>
    </source>
</evidence>
<accession>A0A6P4DH49</accession>
<keyword evidence="1" id="KW-0863">Zinc-finger</keyword>
<sequence length="787" mass="90469">MEGTEEVSSNFQENVTAGVEEDPIENGNFVAETESVPIGASQSDDQRDVIFLDGIGSFGVIDFDALRDEEIMMIEFVDLKTAYDFYNEYGRIKGFSIRRSKVGRCKKAGSEGNIIWQIFVCSRQGERDAKHVHRNDRKMDPRPVTRCGCNARIKVHVDSRNERWYVDFFSDEHNHDMLEARFRGMMQSHRAIKTGDLHQINTMRSSGLRVPTIFRAFANQNGGFEMVGFQVKDIYNAIEKQRRAGASDTDNALKYLQMLKRRDPCMFWKYSLDEQRRLHNIFWCDGASQYDFNVFGDVMGFDATYGRNKYKCLLVIFSGVDHHMRTVVFGCAVLSKEGEESYVWLLRAFLEAMKGKAPKSVITDGDQAMKSAIKAVFPEAHHRLCSWHLLRNATARVGIPRFMTKFRLCLMGDLEVDDFEDIWNDAVEEFGLQQNSWVKDMYERKHMWSNAHIRGKFFAGLKTTSRCEALNMQIGKFIHNGYNLREFIEHFQQYLEFMRWRVVVADYKSAYGEPVVKTRLEELKRFAAAVYIREVFVLFREVLLLASNVRVVSSKKTSTCTLFEVAMYCQGRSWNVSWGEIDDEFRCSCLRMKSFGIPCVHIVGVLVRLNMVVIPGSLILGRWTKKAKQPPINNHVFSGEIPDAAYMSMHAAMLDDCRELVKLSCSNFEDYFEVKTKIANERDALREKIQKRLATTAEGEGDNASIHDPPRARYKGCGRHVVTTRGRYRRVQCCRKCGKAGHNARRCAIGNGEDTTHELDAFGSLHNMDESQEAEASQQMEYDDLSF</sequence>
<feature type="domain" description="SWIM-type" evidence="4">
    <location>
        <begin position="574"/>
        <end position="610"/>
    </location>
</feature>
<reference evidence="6" key="2">
    <citation type="submission" date="2025-08" db="UniProtKB">
        <authorList>
            <consortium name="RefSeq"/>
        </authorList>
    </citation>
    <scope>IDENTIFICATION</scope>
    <source>
        <tissue evidence="6">Whole plant</tissue>
    </source>
</reference>
<dbReference type="PANTHER" id="PTHR47718:SF15">
    <property type="entry name" value="PROTEIN FAR1-RELATED SEQUENCE 5-LIKE"/>
    <property type="match status" value="1"/>
</dbReference>
<dbReference type="GO" id="GO:0008270">
    <property type="term" value="F:zinc ion binding"/>
    <property type="evidence" value="ECO:0007669"/>
    <property type="project" value="UniProtKB-KW"/>
</dbReference>
<keyword evidence="5" id="KW-1185">Reference proteome</keyword>
<dbReference type="Proteomes" id="UP000515211">
    <property type="component" value="Chromosome 5"/>
</dbReference>
<dbReference type="Pfam" id="PF04434">
    <property type="entry name" value="SWIM"/>
    <property type="match status" value="1"/>
</dbReference>
<dbReference type="Pfam" id="PF10551">
    <property type="entry name" value="MULE"/>
    <property type="match status" value="1"/>
</dbReference>
<dbReference type="InterPro" id="IPR018289">
    <property type="entry name" value="MULE_transposase_dom"/>
</dbReference>
<dbReference type="PANTHER" id="PTHR47718">
    <property type="entry name" value="OS01G0519700 PROTEIN"/>
    <property type="match status" value="1"/>
</dbReference>
<proteinExistence type="predicted"/>
<keyword evidence="1" id="KW-0479">Metal-binding</keyword>
<dbReference type="KEGG" id="adu:107488338"/>
<evidence type="ECO:0000313" key="5">
    <source>
        <dbReference type="Proteomes" id="UP000515211"/>
    </source>
</evidence>
<dbReference type="RefSeq" id="XP_015964554.1">
    <property type="nucleotide sequence ID" value="XM_016109068.1"/>
</dbReference>
<gene>
    <name evidence="6" type="primary">LOC107488338</name>
</gene>
<dbReference type="InterPro" id="IPR001878">
    <property type="entry name" value="Znf_CCHC"/>
</dbReference>
<dbReference type="GeneID" id="107488338"/>
<dbReference type="GO" id="GO:0003676">
    <property type="term" value="F:nucleic acid binding"/>
    <property type="evidence" value="ECO:0007669"/>
    <property type="project" value="InterPro"/>
</dbReference>
<organism evidence="5 6">
    <name type="scientific">Arachis duranensis</name>
    <name type="common">Wild peanut</name>
    <dbReference type="NCBI Taxonomy" id="130453"/>
    <lineage>
        <taxon>Eukaryota</taxon>
        <taxon>Viridiplantae</taxon>
        <taxon>Streptophyta</taxon>
        <taxon>Embryophyta</taxon>
        <taxon>Tracheophyta</taxon>
        <taxon>Spermatophyta</taxon>
        <taxon>Magnoliopsida</taxon>
        <taxon>eudicotyledons</taxon>
        <taxon>Gunneridae</taxon>
        <taxon>Pentapetalae</taxon>
        <taxon>rosids</taxon>
        <taxon>fabids</taxon>
        <taxon>Fabales</taxon>
        <taxon>Fabaceae</taxon>
        <taxon>Papilionoideae</taxon>
        <taxon>50 kb inversion clade</taxon>
        <taxon>dalbergioids sensu lato</taxon>
        <taxon>Dalbergieae</taxon>
        <taxon>Pterocarpus clade</taxon>
        <taxon>Arachis</taxon>
    </lineage>
</organism>
<evidence type="ECO:0000256" key="1">
    <source>
        <dbReference type="PROSITE-ProRule" id="PRU00047"/>
    </source>
</evidence>
<dbReference type="OrthoDB" id="1749428at2759"/>
<feature type="region of interest" description="Disordered" evidence="2">
    <location>
        <begin position="1"/>
        <end position="24"/>
    </location>
</feature>